<evidence type="ECO:0000313" key="6">
    <source>
        <dbReference type="EMBL" id="AJH00583.1"/>
    </source>
</evidence>
<dbReference type="PANTHER" id="PTHR30419">
    <property type="entry name" value="HTH-TYPE TRANSCRIPTIONAL REGULATOR YBHD"/>
    <property type="match status" value="1"/>
</dbReference>
<dbReference type="EMBL" id="CP010086">
    <property type="protein sequence ID" value="AJH00583.1"/>
    <property type="molecule type" value="Genomic_DNA"/>
</dbReference>
<evidence type="ECO:0000313" key="12">
    <source>
        <dbReference type="Proteomes" id="UP000190959"/>
    </source>
</evidence>
<dbReference type="EMBL" id="MWMH01000007">
    <property type="protein sequence ID" value="OOP71737.1"/>
    <property type="molecule type" value="Genomic_DNA"/>
</dbReference>
<dbReference type="Pfam" id="PF03466">
    <property type="entry name" value="LysR_substrate"/>
    <property type="match status" value="1"/>
</dbReference>
<keyword evidence="2" id="KW-0805">Transcription regulation</keyword>
<reference evidence="8" key="7">
    <citation type="journal article" date="2022" name="Nat. Biotechnol.">
        <title>Carbon-negative production of acetone and isopropanol by gas fermentation at industrial pilot scale.</title>
        <authorList>
            <person name="Liew F.E."/>
            <person name="Nogle R."/>
            <person name="Abdalla T."/>
            <person name="Rasor B.J."/>
            <person name="Canter C."/>
            <person name="Jensen R.O."/>
            <person name="Wang L."/>
            <person name="Strutz J."/>
            <person name="Chirania P."/>
            <person name="De Tissera S."/>
            <person name="Mueller A.P."/>
            <person name="Ruan Z."/>
            <person name="Gao A."/>
            <person name="Tran L."/>
            <person name="Engle N.L."/>
            <person name="Bromley J.C."/>
            <person name="Daniell J."/>
            <person name="Conrado R."/>
            <person name="Tschaplinski T.J."/>
            <person name="Giannone R.J."/>
            <person name="Hettich R.L."/>
            <person name="Karim A.S."/>
            <person name="Simpson S.D."/>
            <person name="Brown S.D."/>
            <person name="Leang C."/>
            <person name="Jewett M.C."/>
            <person name="Kopke M."/>
        </authorList>
    </citation>
    <scope>NUCLEOTIDE SEQUENCE</scope>
    <source>
        <strain evidence="8">DJ080</strain>
    </source>
</reference>
<name>A0A0B5QRA1_CLOBE</name>
<proteinExistence type="inferred from homology"/>
<dbReference type="SUPFAM" id="SSF53850">
    <property type="entry name" value="Periplasmic binding protein-like II"/>
    <property type="match status" value="1"/>
</dbReference>
<reference evidence="8" key="4">
    <citation type="submission" date="2020-05" db="EMBL/GenBank/DDBJ databases">
        <authorList>
            <person name="Brown S."/>
            <person name="Huntemann M."/>
            <person name="Clum A."/>
            <person name="Spunde A."/>
            <person name="Palaniappan K."/>
            <person name="Ritter S."/>
            <person name="Mikhailova N."/>
            <person name="Chen I.-M."/>
            <person name="Stamatis D."/>
            <person name="Reddy T."/>
            <person name="O'Malley R."/>
            <person name="Daum C."/>
            <person name="Shapiro N."/>
            <person name="Ivanova N."/>
            <person name="Kyrpides N."/>
            <person name="Woyke T."/>
        </authorList>
    </citation>
    <scope>NUCLEOTIDE SEQUENCE</scope>
    <source>
        <strain evidence="8">DJ080</strain>
    </source>
</reference>
<dbReference type="InterPro" id="IPR036388">
    <property type="entry name" value="WH-like_DNA-bd_sf"/>
</dbReference>
<gene>
    <name evidence="8" type="ORF">B0H41_000014</name>
    <name evidence="9" type="ORF">BCD95_001989</name>
    <name evidence="10" type="ORF">CBEIBR21_19255</name>
    <name evidence="7" type="ORF">IS491_13415</name>
    <name evidence="6" type="ORF">LF65_04037</name>
</gene>
<dbReference type="Gene3D" id="3.40.190.290">
    <property type="match status" value="1"/>
</dbReference>
<reference evidence="11" key="1">
    <citation type="submission" date="2014-12" db="EMBL/GenBank/DDBJ databases">
        <title>Genome sequence of Clostridium beijerinckii strain 59B.</title>
        <authorList>
            <person name="Little G.T."/>
            <person name="Minton N.P."/>
        </authorList>
    </citation>
    <scope>NUCLEOTIDE SEQUENCE [LARGE SCALE GENOMIC DNA]</scope>
    <source>
        <strain evidence="11">59B</strain>
    </source>
</reference>
<dbReference type="Proteomes" id="UP000631418">
    <property type="component" value="Unassembled WGS sequence"/>
</dbReference>
<dbReference type="InterPro" id="IPR036390">
    <property type="entry name" value="WH_DNA-bd_sf"/>
</dbReference>
<evidence type="ECO:0000256" key="3">
    <source>
        <dbReference type="ARBA" id="ARBA00023125"/>
    </source>
</evidence>
<dbReference type="EMBL" id="JABTDW010000001">
    <property type="protein sequence ID" value="NSB13730.1"/>
    <property type="molecule type" value="Genomic_DNA"/>
</dbReference>
<comment type="similarity">
    <text evidence="1">Belongs to the LysR transcriptional regulatory family.</text>
</comment>
<reference evidence="9" key="5">
    <citation type="submission" date="2020-06" db="EMBL/GenBank/DDBJ databases">
        <title>Genomic insights into acetone-butanol-ethanol (ABE) fermentation by sequencing solventogenic clostridia strains.</title>
        <authorList>
            <person name="Brown S."/>
        </authorList>
    </citation>
    <scope>NUCLEOTIDE SEQUENCE</scope>
    <source>
        <strain evidence="9">DJ123</strain>
    </source>
</reference>
<keyword evidence="4" id="KW-0804">Transcription</keyword>
<dbReference type="InterPro" id="IPR000847">
    <property type="entry name" value="LysR_HTH_N"/>
</dbReference>
<dbReference type="RefSeq" id="WP_012059760.1">
    <property type="nucleotide sequence ID" value="NZ_CP010086.2"/>
</dbReference>
<dbReference type="OMA" id="FTLHDRI"/>
<evidence type="ECO:0000256" key="4">
    <source>
        <dbReference type="ARBA" id="ARBA00023163"/>
    </source>
</evidence>
<evidence type="ECO:0000313" key="9">
    <source>
        <dbReference type="EMBL" id="NSB13730.1"/>
    </source>
</evidence>
<dbReference type="FunFam" id="1.10.10.10:FF:000001">
    <property type="entry name" value="LysR family transcriptional regulator"/>
    <property type="match status" value="1"/>
</dbReference>
<reference evidence="7" key="6">
    <citation type="submission" date="2020-11" db="EMBL/GenBank/DDBJ databases">
        <authorList>
            <person name="Thieme N."/>
            <person name="Liebl W."/>
            <person name="Zverlov V."/>
        </authorList>
    </citation>
    <scope>NUCLEOTIDE SEQUENCE</scope>
    <source>
        <strain evidence="7">NT08</strain>
    </source>
</reference>
<dbReference type="Proteomes" id="UP000822184">
    <property type="component" value="Unassembled WGS sequence"/>
</dbReference>
<dbReference type="PRINTS" id="PR00039">
    <property type="entry name" value="HTHLYSR"/>
</dbReference>
<dbReference type="PANTHER" id="PTHR30419:SF28">
    <property type="entry name" value="HTH-TYPE TRANSCRIPTIONAL REGULATOR BSDA"/>
    <property type="match status" value="1"/>
</dbReference>
<dbReference type="Gene3D" id="1.10.10.10">
    <property type="entry name" value="Winged helix-like DNA-binding domain superfamily/Winged helix DNA-binding domain"/>
    <property type="match status" value="1"/>
</dbReference>
<evidence type="ECO:0000256" key="2">
    <source>
        <dbReference type="ARBA" id="ARBA00023015"/>
    </source>
</evidence>
<accession>A0A0B5QRA1</accession>
<dbReference type="STRING" id="1520.LF65_04037"/>
<dbReference type="Proteomes" id="UP001193748">
    <property type="component" value="Unassembled WGS sequence"/>
</dbReference>
<protein>
    <submittedName>
        <fullName evidence="8">DNA-binding transcriptional LysR family regulator</fullName>
    </submittedName>
    <submittedName>
        <fullName evidence="6">LysR family transcriptional regulator</fullName>
    </submittedName>
</protein>
<dbReference type="EMBL" id="JABSWW010000001">
    <property type="protein sequence ID" value="NRT86335.1"/>
    <property type="molecule type" value="Genomic_DNA"/>
</dbReference>
<keyword evidence="3 8" id="KW-0238">DNA-binding</keyword>
<reference evidence="10 12" key="3">
    <citation type="submission" date="2017-02" db="EMBL/GenBank/DDBJ databases">
        <title>Genome sequence of Clostridium beijerinckii Br21.</title>
        <authorList>
            <person name="Fonseca B.C."/>
            <person name="Guazzaroni M.E."/>
            <person name="Riano-Pachon D.M."/>
            <person name="Reginatto V."/>
        </authorList>
    </citation>
    <scope>NUCLEOTIDE SEQUENCE [LARGE SCALE GENOMIC DNA]</scope>
    <source>
        <strain evidence="10 12">Br21</strain>
    </source>
</reference>
<organism evidence="6 11">
    <name type="scientific">Clostridium beijerinckii</name>
    <name type="common">Clostridium MP</name>
    <dbReference type="NCBI Taxonomy" id="1520"/>
    <lineage>
        <taxon>Bacteria</taxon>
        <taxon>Bacillati</taxon>
        <taxon>Bacillota</taxon>
        <taxon>Clostridia</taxon>
        <taxon>Eubacteriales</taxon>
        <taxon>Clostridiaceae</taxon>
        <taxon>Clostridium</taxon>
    </lineage>
</organism>
<dbReference type="Pfam" id="PF00126">
    <property type="entry name" value="HTH_1"/>
    <property type="match status" value="1"/>
</dbReference>
<dbReference type="CDD" id="cd08434">
    <property type="entry name" value="PBP2_GltC_like"/>
    <property type="match status" value="1"/>
</dbReference>
<evidence type="ECO:0000313" key="11">
    <source>
        <dbReference type="Proteomes" id="UP000031866"/>
    </source>
</evidence>
<evidence type="ECO:0000313" key="8">
    <source>
        <dbReference type="EMBL" id="NRT86335.1"/>
    </source>
</evidence>
<dbReference type="SUPFAM" id="SSF46785">
    <property type="entry name" value="Winged helix' DNA-binding domain"/>
    <property type="match status" value="1"/>
</dbReference>
<dbReference type="InterPro" id="IPR005119">
    <property type="entry name" value="LysR_subst-bd"/>
</dbReference>
<evidence type="ECO:0000313" key="10">
    <source>
        <dbReference type="EMBL" id="OOP71737.1"/>
    </source>
</evidence>
<feature type="domain" description="HTH lysR-type" evidence="5">
    <location>
        <begin position="1"/>
        <end position="58"/>
    </location>
</feature>
<dbReference type="OrthoDB" id="1652954at2"/>
<dbReference type="GO" id="GO:0005829">
    <property type="term" value="C:cytosol"/>
    <property type="evidence" value="ECO:0007669"/>
    <property type="project" value="TreeGrafter"/>
</dbReference>
<dbReference type="EMBL" id="JADOEF010000001">
    <property type="protein sequence ID" value="MBF7809652.1"/>
    <property type="molecule type" value="Genomic_DNA"/>
</dbReference>
<dbReference type="KEGG" id="cbei:LF65_04037"/>
<dbReference type="Proteomes" id="UP000190959">
    <property type="component" value="Unassembled WGS sequence"/>
</dbReference>
<evidence type="ECO:0000256" key="1">
    <source>
        <dbReference type="ARBA" id="ARBA00009437"/>
    </source>
</evidence>
<dbReference type="AlphaFoldDB" id="A0A0B5QRA1"/>
<dbReference type="PROSITE" id="PS50931">
    <property type="entry name" value="HTH_LYSR"/>
    <property type="match status" value="1"/>
</dbReference>
<dbReference type="GO" id="GO:0003700">
    <property type="term" value="F:DNA-binding transcription factor activity"/>
    <property type="evidence" value="ECO:0007669"/>
    <property type="project" value="InterPro"/>
</dbReference>
<sequence>MNWQQLEYFKTVAETQNFTSAANLLSVTQPALSKAISKLEEELNVPLFEKNGRNIKLTRFGSMFLIHANAAINEISKGIQELQDIINPMAGTVSISSLYTIGTHFIPSIISEFLKESPNTKFEFGIQSTFNILKGLKDGKFDFGFYDEFEDIKRYEEIESVPIKNEELVLIVPKNHHLADKTEVFLKGLKEESFVFFSEGIKGKMCSIFESIGFVPKTSIEYNESSMVVTGFVSAGLGISIVPNTPNLITEEVSVLKIKEPNCYRTVHMGWLKNGYMTPSAKIFKDFVIEASSKINI</sequence>
<reference evidence="6" key="2">
    <citation type="submission" date="2016-02" db="EMBL/GenBank/DDBJ databases">
        <title>Genome sequence of Clostridium beijerinckii strain 59B.</title>
        <authorList>
            <person name="Little G.T."/>
            <person name="Minton N.P."/>
        </authorList>
    </citation>
    <scope>NUCLEOTIDE SEQUENCE</scope>
    <source>
        <strain evidence="6">NCIMB 14988</strain>
    </source>
</reference>
<evidence type="ECO:0000313" key="7">
    <source>
        <dbReference type="EMBL" id="MBF7809652.1"/>
    </source>
</evidence>
<dbReference type="GO" id="GO:0003677">
    <property type="term" value="F:DNA binding"/>
    <property type="evidence" value="ECO:0007669"/>
    <property type="project" value="UniProtKB-KW"/>
</dbReference>
<dbReference type="InterPro" id="IPR050950">
    <property type="entry name" value="HTH-type_LysR_regulators"/>
</dbReference>
<evidence type="ECO:0000259" key="5">
    <source>
        <dbReference type="PROSITE" id="PS50931"/>
    </source>
</evidence>
<dbReference type="Proteomes" id="UP000031866">
    <property type="component" value="Chromosome"/>
</dbReference>